<keyword evidence="2" id="KW-0732">Signal</keyword>
<dbReference type="Pfam" id="PF15348">
    <property type="entry name" value="GEMIN8"/>
    <property type="match status" value="1"/>
</dbReference>
<dbReference type="AlphaFoldDB" id="A0A6J3IH23"/>
<evidence type="ECO:0000256" key="1">
    <source>
        <dbReference type="SAM" id="MobiDB-lite"/>
    </source>
</evidence>
<dbReference type="PANTHER" id="PTHR16238:SF7">
    <property type="entry name" value="GEM-ASSOCIATED PROTEIN 8"/>
    <property type="match status" value="1"/>
</dbReference>
<dbReference type="GO" id="GO:0000387">
    <property type="term" value="P:spliceosomal snRNP assembly"/>
    <property type="evidence" value="ECO:0007669"/>
    <property type="project" value="InterPro"/>
</dbReference>
<feature type="region of interest" description="Disordered" evidence="1">
    <location>
        <begin position="189"/>
        <end position="228"/>
    </location>
</feature>
<keyword evidence="3" id="KW-1185">Reference proteome</keyword>
<dbReference type="PANTHER" id="PTHR16238">
    <property type="entry name" value="GEM-ASSOCIATED PROTEIN 8"/>
    <property type="match status" value="1"/>
</dbReference>
<feature type="chain" id="PRO_5026811482" evidence="2">
    <location>
        <begin position="17"/>
        <end position="343"/>
    </location>
</feature>
<dbReference type="InterPro" id="IPR034754">
    <property type="entry name" value="GEMIN8"/>
</dbReference>
<organism evidence="3 4">
    <name type="scientific">Sapajus apella</name>
    <name type="common">Brown-capped capuchin</name>
    <name type="synonym">Cebus apella</name>
    <dbReference type="NCBI Taxonomy" id="9515"/>
    <lineage>
        <taxon>Eukaryota</taxon>
        <taxon>Metazoa</taxon>
        <taxon>Chordata</taxon>
        <taxon>Craniata</taxon>
        <taxon>Vertebrata</taxon>
        <taxon>Euteleostomi</taxon>
        <taxon>Mammalia</taxon>
        <taxon>Eutheria</taxon>
        <taxon>Euarchontoglires</taxon>
        <taxon>Primates</taxon>
        <taxon>Haplorrhini</taxon>
        <taxon>Platyrrhini</taxon>
        <taxon>Cebidae</taxon>
        <taxon>Cebinae</taxon>
        <taxon>Sapajus</taxon>
    </lineage>
</organism>
<dbReference type="Proteomes" id="UP000504640">
    <property type="component" value="Unplaced"/>
</dbReference>
<dbReference type="GO" id="GO:0032797">
    <property type="term" value="C:SMN complex"/>
    <property type="evidence" value="ECO:0007669"/>
    <property type="project" value="InterPro"/>
</dbReference>
<reference evidence="4" key="1">
    <citation type="submission" date="2025-08" db="UniProtKB">
        <authorList>
            <consortium name="RefSeq"/>
        </authorList>
    </citation>
    <scope>IDENTIFICATION</scope>
    <source>
        <tissue evidence="4">Blood</tissue>
    </source>
</reference>
<dbReference type="RefSeq" id="XP_032141821.1">
    <property type="nucleotide sequence ID" value="XM_032285930.1"/>
</dbReference>
<sequence length="343" mass="39995">MTSTLFFSFLLWQLRTDNEWSLYSPGLSWVVAIMPLCSLERAAGFVELRIPAFPDIANLFSFSPTSPLEKSYCSVREGLCHERVGDIPREFRHPFGFSQSEMAAMKASTLKATRPWYSHPVYARYWQHYHQAMAWMHSHQNAYRKAVESYFSVPWYFPPVLLPQSSYSIQAAYPQSFYDDHVAWQDSPCSSSHFRGSGQNPHDSSRIQASTREDQALSKEEEMETESDAEIECDLSNMVITEELRQYFAETERHREERRRQQQLDAERLESYVNADHDLYCNIPRSVEAPTERPGERRQAEMKRLYGDSAAKIQAMEAAVQLSFDKHCDRKQPKYWPVIPLKF</sequence>
<name>A0A6J3IH23_SAPAP</name>
<proteinExistence type="predicted"/>
<feature type="compositionally biased region" description="Polar residues" evidence="1">
    <location>
        <begin position="189"/>
        <end position="210"/>
    </location>
</feature>
<dbReference type="GeneID" id="116556672"/>
<protein>
    <submittedName>
        <fullName evidence="4">LOW QUALITY PROTEIN: gem-associated protein 8</fullName>
    </submittedName>
</protein>
<evidence type="ECO:0000313" key="4">
    <source>
        <dbReference type="RefSeq" id="XP_032141821.1"/>
    </source>
</evidence>
<feature type="compositionally biased region" description="Basic and acidic residues" evidence="1">
    <location>
        <begin position="211"/>
        <end position="220"/>
    </location>
</feature>
<accession>A0A6J3IH23</accession>
<evidence type="ECO:0000256" key="2">
    <source>
        <dbReference type="SAM" id="SignalP"/>
    </source>
</evidence>
<gene>
    <name evidence="4" type="primary">GEMIN8</name>
</gene>
<evidence type="ECO:0000313" key="3">
    <source>
        <dbReference type="Proteomes" id="UP000504640"/>
    </source>
</evidence>
<feature type="signal peptide" evidence="2">
    <location>
        <begin position="1"/>
        <end position="16"/>
    </location>
</feature>
<dbReference type="CTD" id="54960"/>